<feature type="signal peptide" evidence="3">
    <location>
        <begin position="1"/>
        <end position="18"/>
    </location>
</feature>
<feature type="compositionally biased region" description="Basic and acidic residues" evidence="1">
    <location>
        <begin position="458"/>
        <end position="471"/>
    </location>
</feature>
<dbReference type="Proteomes" id="UP000663855">
    <property type="component" value="Unassembled WGS sequence"/>
</dbReference>
<evidence type="ECO:0000313" key="6">
    <source>
        <dbReference type="EMBL" id="CAF2004339.1"/>
    </source>
</evidence>
<evidence type="ECO:0000313" key="5">
    <source>
        <dbReference type="EMBL" id="CAF1673682.1"/>
    </source>
</evidence>
<keyword evidence="2" id="KW-0472">Membrane</keyword>
<dbReference type="Proteomes" id="UP000663834">
    <property type="component" value="Unassembled WGS sequence"/>
</dbReference>
<feature type="transmembrane region" description="Helical" evidence="2">
    <location>
        <begin position="325"/>
        <end position="353"/>
    </location>
</feature>
<dbReference type="EMBL" id="CAJOBJ010043374">
    <property type="protein sequence ID" value="CAF4337603.1"/>
    <property type="molecule type" value="Genomic_DNA"/>
</dbReference>
<keyword evidence="3" id="KW-0732">Signal</keyword>
<evidence type="ECO:0000313" key="4">
    <source>
        <dbReference type="EMBL" id="CAF1314080.1"/>
    </source>
</evidence>
<organism evidence="4 9">
    <name type="scientific">Rotaria magnacalcarata</name>
    <dbReference type="NCBI Taxonomy" id="392030"/>
    <lineage>
        <taxon>Eukaryota</taxon>
        <taxon>Metazoa</taxon>
        <taxon>Spiralia</taxon>
        <taxon>Gnathifera</taxon>
        <taxon>Rotifera</taxon>
        <taxon>Eurotatoria</taxon>
        <taxon>Bdelloidea</taxon>
        <taxon>Philodinida</taxon>
        <taxon>Philodinidae</taxon>
        <taxon>Rotaria</taxon>
    </lineage>
</organism>
<dbReference type="Proteomes" id="UP000681720">
    <property type="component" value="Unassembled WGS sequence"/>
</dbReference>
<dbReference type="EMBL" id="CAJNOW010019599">
    <property type="protein sequence ID" value="CAF1673682.1"/>
    <property type="molecule type" value="Genomic_DNA"/>
</dbReference>
<dbReference type="EMBL" id="CAJNRE010003102">
    <property type="protein sequence ID" value="CAF2004339.1"/>
    <property type="molecule type" value="Genomic_DNA"/>
</dbReference>
<reference evidence="4" key="1">
    <citation type="submission" date="2021-02" db="EMBL/GenBank/DDBJ databases">
        <authorList>
            <person name="Nowell W R."/>
        </authorList>
    </citation>
    <scope>NUCLEOTIDE SEQUENCE</scope>
</reference>
<keyword evidence="2" id="KW-1133">Transmembrane helix</keyword>
<keyword evidence="2" id="KW-0812">Transmembrane</keyword>
<evidence type="ECO:0000256" key="2">
    <source>
        <dbReference type="SAM" id="Phobius"/>
    </source>
</evidence>
<feature type="region of interest" description="Disordered" evidence="1">
    <location>
        <begin position="454"/>
        <end position="491"/>
    </location>
</feature>
<dbReference type="EMBL" id="CAJOBH010023662">
    <property type="protein sequence ID" value="CAF4236979.1"/>
    <property type="molecule type" value="Genomic_DNA"/>
</dbReference>
<evidence type="ECO:0008006" key="10">
    <source>
        <dbReference type="Google" id="ProtNLM"/>
    </source>
</evidence>
<evidence type="ECO:0000256" key="1">
    <source>
        <dbReference type="SAM" id="MobiDB-lite"/>
    </source>
</evidence>
<gene>
    <name evidence="7" type="ORF">BYL167_LOCUS25006</name>
    <name evidence="4" type="ORF">CJN711_LOCUS17583</name>
    <name evidence="8" type="ORF">GIL414_LOCUS27411</name>
    <name evidence="5" type="ORF">KQP761_LOCUS34834</name>
    <name evidence="6" type="ORF">MBJ925_LOCUS8381</name>
</gene>
<feature type="region of interest" description="Disordered" evidence="1">
    <location>
        <begin position="416"/>
        <end position="440"/>
    </location>
</feature>
<dbReference type="EMBL" id="CAJNOV010008196">
    <property type="protein sequence ID" value="CAF1314080.1"/>
    <property type="molecule type" value="Genomic_DNA"/>
</dbReference>
<dbReference type="OrthoDB" id="10017404at2759"/>
<evidence type="ECO:0000313" key="7">
    <source>
        <dbReference type="EMBL" id="CAF4236979.1"/>
    </source>
</evidence>
<dbReference type="AlphaFoldDB" id="A0A815EFK3"/>
<evidence type="ECO:0000313" key="9">
    <source>
        <dbReference type="Proteomes" id="UP000663855"/>
    </source>
</evidence>
<evidence type="ECO:0000313" key="8">
    <source>
        <dbReference type="EMBL" id="CAF4337603.1"/>
    </source>
</evidence>
<accession>A0A815EFK3</accession>
<dbReference type="Proteomes" id="UP000663824">
    <property type="component" value="Unassembled WGS sequence"/>
</dbReference>
<feature type="chain" id="PRO_5036227297" description="Transmembrane protein" evidence="3">
    <location>
        <begin position="19"/>
        <end position="523"/>
    </location>
</feature>
<protein>
    <recommendedName>
        <fullName evidence="10">Transmembrane protein</fullName>
    </recommendedName>
</protein>
<name>A0A815EFK3_9BILA</name>
<feature type="compositionally biased region" description="Polar residues" evidence="1">
    <location>
        <begin position="475"/>
        <end position="491"/>
    </location>
</feature>
<proteinExistence type="predicted"/>
<sequence length="523" mass="58314">MKSLLLLVLISILTVTNGSYNPIPIGSVVISTTSNIFTMVPMEYGGNDKLSNIFIAPTNMTIINTIFDPTLRYLYIIFTNVTNGNVYIGRLMFRNQLDSTIYQLSFSFDLLTINNLTSFTSDFNNGRGFLTNQTGSVKLFSMSGLMDKLISIPPSISLSIRSVNYAAALNRLFIVTDTSVYSCTNLDQNLLQCCQAPSQANQPRAIAFDLGTGVFNVYISDLKKGLYQVLLDNNGCPTAINLINGLGTYSYLQLAVYQNLYFTSASQPNQNDNSLLLVANQTNPARSIRVGFPIVALHVSYPSTASTSSAVESCFHGITYSDYRIAVILAAIFGTIMGIFMCFNVLFCVDFFMTKSIIRNLKKQIPHNLLEDRWNKLVEEKYAKIALEKQREASNPPSKRKSSVFGRKLSAIIPASSGVTSHVREQSTSGDDANRLRGTKSTLSAYLRTKSVSYLSRRRSDDNQRQQDPSRYEFTASQPHHQRPQITPNQNYIEPVIEETHARRGLSKNLSGAELIKYDEDFL</sequence>
<comment type="caution">
    <text evidence="4">The sequence shown here is derived from an EMBL/GenBank/DDBJ whole genome shotgun (WGS) entry which is preliminary data.</text>
</comment>
<evidence type="ECO:0000256" key="3">
    <source>
        <dbReference type="SAM" id="SignalP"/>
    </source>
</evidence>
<dbReference type="Proteomes" id="UP000681967">
    <property type="component" value="Unassembled WGS sequence"/>
</dbReference>